<evidence type="ECO:0000256" key="3">
    <source>
        <dbReference type="ARBA" id="ARBA00022606"/>
    </source>
</evidence>
<keyword evidence="7 10" id="KW-0472">Membrane</keyword>
<evidence type="ECO:0000256" key="6">
    <source>
        <dbReference type="ARBA" id="ARBA00022989"/>
    </source>
</evidence>
<evidence type="ECO:0000256" key="9">
    <source>
        <dbReference type="ARBA" id="ARBA00023224"/>
    </source>
</evidence>
<evidence type="ECO:0000256" key="4">
    <source>
        <dbReference type="ARBA" id="ARBA00022692"/>
    </source>
</evidence>
<evidence type="ECO:0000256" key="7">
    <source>
        <dbReference type="ARBA" id="ARBA00023136"/>
    </source>
</evidence>
<dbReference type="GO" id="GO:0005549">
    <property type="term" value="F:odorant binding"/>
    <property type="evidence" value="ECO:0007669"/>
    <property type="project" value="InterPro"/>
</dbReference>
<evidence type="ECO:0000256" key="10">
    <source>
        <dbReference type="SAM" id="Phobius"/>
    </source>
</evidence>
<accession>B4GXX1</accession>
<evidence type="ECO:0000256" key="5">
    <source>
        <dbReference type="ARBA" id="ARBA00022725"/>
    </source>
</evidence>
<evidence type="ECO:0000313" key="12">
    <source>
        <dbReference type="Proteomes" id="UP000008744"/>
    </source>
</evidence>
<dbReference type="HOGENOM" id="CLU_883581_0_0_1"/>
<keyword evidence="2" id="KW-1003">Cell membrane</keyword>
<reference evidence="11 12" key="1">
    <citation type="journal article" date="2007" name="Nature">
        <title>Evolution of genes and genomes on the Drosophila phylogeny.</title>
        <authorList>
            <consortium name="Drosophila 12 Genomes Consortium"/>
            <person name="Clark A.G."/>
            <person name="Eisen M.B."/>
            <person name="Smith D.R."/>
            <person name="Bergman C.M."/>
            <person name="Oliver B."/>
            <person name="Markow T.A."/>
            <person name="Kaufman T.C."/>
            <person name="Kellis M."/>
            <person name="Gelbart W."/>
            <person name="Iyer V.N."/>
            <person name="Pollard D.A."/>
            <person name="Sackton T.B."/>
            <person name="Larracuente A.M."/>
            <person name="Singh N.D."/>
            <person name="Abad J.P."/>
            <person name="Abt D.N."/>
            <person name="Adryan B."/>
            <person name="Aguade M."/>
            <person name="Akashi H."/>
            <person name="Anderson W.W."/>
            <person name="Aquadro C.F."/>
            <person name="Ardell D.H."/>
            <person name="Arguello R."/>
            <person name="Artieri C.G."/>
            <person name="Barbash D.A."/>
            <person name="Barker D."/>
            <person name="Barsanti P."/>
            <person name="Batterham P."/>
            <person name="Batzoglou S."/>
            <person name="Begun D."/>
            <person name="Bhutkar A."/>
            <person name="Blanco E."/>
            <person name="Bosak S.A."/>
            <person name="Bradley R.K."/>
            <person name="Brand A.D."/>
            <person name="Brent M.R."/>
            <person name="Brooks A.N."/>
            <person name="Brown R.H."/>
            <person name="Butlin R.K."/>
            <person name="Caggese C."/>
            <person name="Calvi B.R."/>
            <person name="Bernardo de Carvalho A."/>
            <person name="Caspi A."/>
            <person name="Castrezana S."/>
            <person name="Celniker S.E."/>
            <person name="Chang J.L."/>
            <person name="Chapple C."/>
            <person name="Chatterji S."/>
            <person name="Chinwalla A."/>
            <person name="Civetta A."/>
            <person name="Clifton S.W."/>
            <person name="Comeron J.M."/>
            <person name="Costello J.C."/>
            <person name="Coyne J.A."/>
            <person name="Daub J."/>
            <person name="David R.G."/>
            <person name="Delcher A.L."/>
            <person name="Delehaunty K."/>
            <person name="Do C.B."/>
            <person name="Ebling H."/>
            <person name="Edwards K."/>
            <person name="Eickbush T."/>
            <person name="Evans J.D."/>
            <person name="Filipski A."/>
            <person name="Findeiss S."/>
            <person name="Freyhult E."/>
            <person name="Fulton L."/>
            <person name="Fulton R."/>
            <person name="Garcia A.C."/>
            <person name="Gardiner A."/>
            <person name="Garfield D.A."/>
            <person name="Garvin B.E."/>
            <person name="Gibson G."/>
            <person name="Gilbert D."/>
            <person name="Gnerre S."/>
            <person name="Godfrey J."/>
            <person name="Good R."/>
            <person name="Gotea V."/>
            <person name="Gravely B."/>
            <person name="Greenberg A.J."/>
            <person name="Griffiths-Jones S."/>
            <person name="Gross S."/>
            <person name="Guigo R."/>
            <person name="Gustafson E.A."/>
            <person name="Haerty W."/>
            <person name="Hahn M.W."/>
            <person name="Halligan D.L."/>
            <person name="Halpern A.L."/>
            <person name="Halter G.M."/>
            <person name="Han M.V."/>
            <person name="Heger A."/>
            <person name="Hillier L."/>
            <person name="Hinrichs A.S."/>
            <person name="Holmes I."/>
            <person name="Hoskins R.A."/>
            <person name="Hubisz M.J."/>
            <person name="Hultmark D."/>
            <person name="Huntley M.A."/>
            <person name="Jaffe D.B."/>
            <person name="Jagadeeshan S."/>
            <person name="Jeck W.R."/>
            <person name="Johnson J."/>
            <person name="Jones C.D."/>
            <person name="Jordan W.C."/>
            <person name="Karpen G.H."/>
            <person name="Kataoka E."/>
            <person name="Keightley P.D."/>
            <person name="Kheradpour P."/>
            <person name="Kirkness E.F."/>
            <person name="Koerich L.B."/>
            <person name="Kristiansen K."/>
            <person name="Kudrna D."/>
            <person name="Kulathinal R.J."/>
            <person name="Kumar S."/>
            <person name="Kwok R."/>
            <person name="Lander E."/>
            <person name="Langley C.H."/>
            <person name="Lapoint R."/>
            <person name="Lazzaro B.P."/>
            <person name="Lee S.J."/>
            <person name="Levesque L."/>
            <person name="Li R."/>
            <person name="Lin C.F."/>
            <person name="Lin M.F."/>
            <person name="Lindblad-Toh K."/>
            <person name="Llopart A."/>
            <person name="Long M."/>
            <person name="Low L."/>
            <person name="Lozovsky E."/>
            <person name="Lu J."/>
            <person name="Luo M."/>
            <person name="Machado C.A."/>
            <person name="Makalowski W."/>
            <person name="Marzo M."/>
            <person name="Matsuda M."/>
            <person name="Matzkin L."/>
            <person name="McAllister B."/>
            <person name="McBride C.S."/>
            <person name="McKernan B."/>
            <person name="McKernan K."/>
            <person name="Mendez-Lago M."/>
            <person name="Minx P."/>
            <person name="Mollenhauer M.U."/>
            <person name="Montooth K."/>
            <person name="Mount S.M."/>
            <person name="Mu X."/>
            <person name="Myers E."/>
            <person name="Negre B."/>
            <person name="Newfeld S."/>
            <person name="Nielsen R."/>
            <person name="Noor M.A."/>
            <person name="O'Grady P."/>
            <person name="Pachter L."/>
            <person name="Papaceit M."/>
            <person name="Parisi M.J."/>
            <person name="Parisi M."/>
            <person name="Parts L."/>
            <person name="Pedersen J.S."/>
            <person name="Pesole G."/>
            <person name="Phillippy A.M."/>
            <person name="Ponting C.P."/>
            <person name="Pop M."/>
            <person name="Porcelli D."/>
            <person name="Powell J.R."/>
            <person name="Prohaska S."/>
            <person name="Pruitt K."/>
            <person name="Puig M."/>
            <person name="Quesneville H."/>
            <person name="Ram K.R."/>
            <person name="Rand D."/>
            <person name="Rasmussen M.D."/>
            <person name="Reed L.K."/>
            <person name="Reenan R."/>
            <person name="Reily A."/>
            <person name="Remington K.A."/>
            <person name="Rieger T.T."/>
            <person name="Ritchie M.G."/>
            <person name="Robin C."/>
            <person name="Rogers Y.H."/>
            <person name="Rohde C."/>
            <person name="Rozas J."/>
            <person name="Rubenfield M.J."/>
            <person name="Ruiz A."/>
            <person name="Russo S."/>
            <person name="Salzberg S.L."/>
            <person name="Sanchez-Gracia A."/>
            <person name="Saranga D.J."/>
            <person name="Sato H."/>
            <person name="Schaeffer S.W."/>
            <person name="Schatz M.C."/>
            <person name="Schlenke T."/>
            <person name="Schwartz R."/>
            <person name="Segarra C."/>
            <person name="Singh R.S."/>
            <person name="Sirot L."/>
            <person name="Sirota M."/>
            <person name="Sisneros N.B."/>
            <person name="Smith C.D."/>
            <person name="Smith T.F."/>
            <person name="Spieth J."/>
            <person name="Stage D.E."/>
            <person name="Stark A."/>
            <person name="Stephan W."/>
            <person name="Strausberg R.L."/>
            <person name="Strempel S."/>
            <person name="Sturgill D."/>
            <person name="Sutton G."/>
            <person name="Sutton G.G."/>
            <person name="Tao W."/>
            <person name="Teichmann S."/>
            <person name="Tobari Y.N."/>
            <person name="Tomimura Y."/>
            <person name="Tsolas J.M."/>
            <person name="Valente V.L."/>
            <person name="Venter E."/>
            <person name="Venter J.C."/>
            <person name="Vicario S."/>
            <person name="Vieira F.G."/>
            <person name="Vilella A.J."/>
            <person name="Villasante A."/>
            <person name="Walenz B."/>
            <person name="Wang J."/>
            <person name="Wasserman M."/>
            <person name="Watts T."/>
            <person name="Wilson D."/>
            <person name="Wilson R.K."/>
            <person name="Wing R.A."/>
            <person name="Wolfner M.F."/>
            <person name="Wong A."/>
            <person name="Wong G.K."/>
            <person name="Wu C.I."/>
            <person name="Wu G."/>
            <person name="Yamamoto D."/>
            <person name="Yang H.P."/>
            <person name="Yang S.P."/>
            <person name="Yorke J.A."/>
            <person name="Yoshida K."/>
            <person name="Zdobnov E."/>
            <person name="Zhang P."/>
            <person name="Zhang Y."/>
            <person name="Zimin A.V."/>
            <person name="Baldwin J."/>
            <person name="Abdouelleil A."/>
            <person name="Abdulkadir J."/>
            <person name="Abebe A."/>
            <person name="Abera B."/>
            <person name="Abreu J."/>
            <person name="Acer S.C."/>
            <person name="Aftuck L."/>
            <person name="Alexander A."/>
            <person name="An P."/>
            <person name="Anderson E."/>
            <person name="Anderson S."/>
            <person name="Arachi H."/>
            <person name="Azer M."/>
            <person name="Bachantsang P."/>
            <person name="Barry A."/>
            <person name="Bayul T."/>
            <person name="Berlin A."/>
            <person name="Bessette D."/>
            <person name="Bloom T."/>
            <person name="Blye J."/>
            <person name="Boguslavskiy L."/>
            <person name="Bonnet C."/>
            <person name="Boukhgalter B."/>
            <person name="Bourzgui I."/>
            <person name="Brown A."/>
            <person name="Cahill P."/>
            <person name="Channer S."/>
            <person name="Cheshatsang Y."/>
            <person name="Chuda L."/>
            <person name="Citroen M."/>
            <person name="Collymore A."/>
            <person name="Cooke P."/>
            <person name="Costello M."/>
            <person name="D'Aco K."/>
            <person name="Daza R."/>
            <person name="De Haan G."/>
            <person name="DeGray S."/>
            <person name="DeMaso C."/>
            <person name="Dhargay N."/>
            <person name="Dooley K."/>
            <person name="Dooley E."/>
            <person name="Doricent M."/>
            <person name="Dorje P."/>
            <person name="Dorjee K."/>
            <person name="Dupes A."/>
            <person name="Elong R."/>
            <person name="Falk J."/>
            <person name="Farina A."/>
            <person name="Faro S."/>
            <person name="Ferguson D."/>
            <person name="Fisher S."/>
            <person name="Foley C.D."/>
            <person name="Franke A."/>
            <person name="Friedrich D."/>
            <person name="Gadbois L."/>
            <person name="Gearin G."/>
            <person name="Gearin C.R."/>
            <person name="Giannoukos G."/>
            <person name="Goode T."/>
            <person name="Graham J."/>
            <person name="Grandbois E."/>
            <person name="Grewal S."/>
            <person name="Gyaltsen K."/>
            <person name="Hafez N."/>
            <person name="Hagos B."/>
            <person name="Hall J."/>
            <person name="Henson C."/>
            <person name="Hollinger A."/>
            <person name="Honan T."/>
            <person name="Huard M.D."/>
            <person name="Hughes L."/>
            <person name="Hurhula B."/>
            <person name="Husby M.E."/>
            <person name="Kamat A."/>
            <person name="Kanga B."/>
            <person name="Kashin S."/>
            <person name="Khazanovich D."/>
            <person name="Kisner P."/>
            <person name="Lance K."/>
            <person name="Lara M."/>
            <person name="Lee W."/>
            <person name="Lennon N."/>
            <person name="Letendre F."/>
            <person name="LeVine R."/>
            <person name="Lipovsky A."/>
            <person name="Liu X."/>
            <person name="Liu J."/>
            <person name="Liu S."/>
            <person name="Lokyitsang T."/>
            <person name="Lokyitsang Y."/>
            <person name="Lubonja R."/>
            <person name="Lui A."/>
            <person name="MacDonald P."/>
            <person name="Magnisalis V."/>
            <person name="Maru K."/>
            <person name="Matthews C."/>
            <person name="McCusker W."/>
            <person name="McDonough S."/>
            <person name="Mehta T."/>
            <person name="Meldrim J."/>
            <person name="Meneus L."/>
            <person name="Mihai O."/>
            <person name="Mihalev A."/>
            <person name="Mihova T."/>
            <person name="Mittelman R."/>
            <person name="Mlenga V."/>
            <person name="Montmayeur A."/>
            <person name="Mulrain L."/>
            <person name="Navidi A."/>
            <person name="Naylor J."/>
            <person name="Negash T."/>
            <person name="Nguyen T."/>
            <person name="Nguyen N."/>
            <person name="Nicol R."/>
            <person name="Norbu C."/>
            <person name="Norbu N."/>
            <person name="Novod N."/>
            <person name="O'Neill B."/>
            <person name="Osman S."/>
            <person name="Markiewicz E."/>
            <person name="Oyono O.L."/>
            <person name="Patti C."/>
            <person name="Phunkhang P."/>
            <person name="Pierre F."/>
            <person name="Priest M."/>
            <person name="Raghuraman S."/>
            <person name="Rege F."/>
            <person name="Reyes R."/>
            <person name="Rise C."/>
            <person name="Rogov P."/>
            <person name="Ross K."/>
            <person name="Ryan E."/>
            <person name="Settipalli S."/>
            <person name="Shea T."/>
            <person name="Sherpa N."/>
            <person name="Shi L."/>
            <person name="Shih D."/>
            <person name="Sparrow T."/>
            <person name="Spaulding J."/>
            <person name="Stalker J."/>
            <person name="Stange-Thomann N."/>
            <person name="Stavropoulos S."/>
            <person name="Stone C."/>
            <person name="Strader C."/>
            <person name="Tesfaye S."/>
            <person name="Thomson T."/>
            <person name="Thoulutsang Y."/>
            <person name="Thoulutsang D."/>
            <person name="Topham K."/>
            <person name="Topping I."/>
            <person name="Tsamla T."/>
            <person name="Vassiliev H."/>
            <person name="Vo A."/>
            <person name="Wangchuk T."/>
            <person name="Wangdi T."/>
            <person name="Weiand M."/>
            <person name="Wilkinson J."/>
            <person name="Wilson A."/>
            <person name="Yadav S."/>
            <person name="Young G."/>
            <person name="Yu Q."/>
            <person name="Zembek L."/>
            <person name="Zhong D."/>
            <person name="Zimmer A."/>
            <person name="Zwirko Z."/>
            <person name="Jaffe D.B."/>
            <person name="Alvarez P."/>
            <person name="Brockman W."/>
            <person name="Butler J."/>
            <person name="Chin C."/>
            <person name="Gnerre S."/>
            <person name="Grabherr M."/>
            <person name="Kleber M."/>
            <person name="Mauceli E."/>
            <person name="MacCallum I."/>
        </authorList>
    </citation>
    <scope>NUCLEOTIDE SEQUENCE [LARGE SCALE GENOMIC DNA]</scope>
    <source>
        <strain evidence="12">MSH-3 / Tucson 14011-0111.49</strain>
    </source>
</reference>
<comment type="subcellular location">
    <subcellularLocation>
        <location evidence="1">Cell membrane</location>
        <topology evidence="1">Multi-pass membrane protein</topology>
    </subcellularLocation>
</comment>
<dbReference type="OrthoDB" id="6604226at2759"/>
<proteinExistence type="predicted"/>
<gene>
    <name evidence="11" type="primary">Dper\GL20187</name>
    <name evidence="11" type="ORF">Dper_GL20187</name>
</gene>
<evidence type="ECO:0000256" key="2">
    <source>
        <dbReference type="ARBA" id="ARBA00022475"/>
    </source>
</evidence>
<dbReference type="Proteomes" id="UP000008744">
    <property type="component" value="Unassembled WGS sequence"/>
</dbReference>
<protein>
    <submittedName>
        <fullName evidence="11">GL20187</fullName>
    </submittedName>
</protein>
<dbReference type="Pfam" id="PF02949">
    <property type="entry name" value="7tm_6"/>
    <property type="match status" value="1"/>
</dbReference>
<keyword evidence="9" id="KW-0807">Transducer</keyword>
<dbReference type="InterPro" id="IPR004117">
    <property type="entry name" value="7tm6_olfct_rcpt"/>
</dbReference>
<dbReference type="GO" id="GO:0007165">
    <property type="term" value="P:signal transduction"/>
    <property type="evidence" value="ECO:0007669"/>
    <property type="project" value="UniProtKB-KW"/>
</dbReference>
<evidence type="ECO:0000256" key="8">
    <source>
        <dbReference type="ARBA" id="ARBA00023170"/>
    </source>
</evidence>
<feature type="transmembrane region" description="Helical" evidence="10">
    <location>
        <begin position="170"/>
        <end position="188"/>
    </location>
</feature>
<dbReference type="GO" id="GO:0005886">
    <property type="term" value="C:plasma membrane"/>
    <property type="evidence" value="ECO:0007669"/>
    <property type="project" value="UniProtKB-SubCell"/>
</dbReference>
<keyword evidence="4 10" id="KW-0812">Transmembrane</keyword>
<keyword evidence="5" id="KW-0552">Olfaction</keyword>
<keyword evidence="8" id="KW-0675">Receptor</keyword>
<keyword evidence="3" id="KW-0716">Sensory transduction</keyword>
<keyword evidence="6 10" id="KW-1133">Transmembrane helix</keyword>
<organism evidence="12">
    <name type="scientific">Drosophila persimilis</name>
    <name type="common">Fruit fly</name>
    <dbReference type="NCBI Taxonomy" id="7234"/>
    <lineage>
        <taxon>Eukaryota</taxon>
        <taxon>Metazoa</taxon>
        <taxon>Ecdysozoa</taxon>
        <taxon>Arthropoda</taxon>
        <taxon>Hexapoda</taxon>
        <taxon>Insecta</taxon>
        <taxon>Pterygota</taxon>
        <taxon>Neoptera</taxon>
        <taxon>Endopterygota</taxon>
        <taxon>Diptera</taxon>
        <taxon>Brachycera</taxon>
        <taxon>Muscomorpha</taxon>
        <taxon>Ephydroidea</taxon>
        <taxon>Drosophilidae</taxon>
        <taxon>Drosophila</taxon>
        <taxon>Sophophora</taxon>
    </lineage>
</organism>
<dbReference type="AlphaFoldDB" id="B4GXX1"/>
<dbReference type="GO" id="GO:0004984">
    <property type="term" value="F:olfactory receptor activity"/>
    <property type="evidence" value="ECO:0007669"/>
    <property type="project" value="InterPro"/>
</dbReference>
<evidence type="ECO:0000256" key="1">
    <source>
        <dbReference type="ARBA" id="ARBA00004651"/>
    </source>
</evidence>
<evidence type="ECO:0000313" key="11">
    <source>
        <dbReference type="EMBL" id="EDW27598.1"/>
    </source>
</evidence>
<name>B4GXX1_DROPE</name>
<dbReference type="EMBL" id="CH479196">
    <property type="protein sequence ID" value="EDW27598.1"/>
    <property type="molecule type" value="Genomic_DNA"/>
</dbReference>
<keyword evidence="12" id="KW-1185">Reference proteome</keyword>
<sequence length="315" mass="35496">MGLSLHQQRVPYRWYSGARRSRSAHYEYRLKPTVPRPSFFFGQPGALKALLLSEGPTKVPRSLEGRNSSTPSRDSVLECTESRRALDNLCARHASPRGQSTGQEPALATDLSLPCRDHVRVAANGVWGCMEIKQVMTSLQVAIDAVILPEKILALVWGLPLLRRPWMISYAIYSCSTFVSAFLLAVTLQTAPCCYQATSLMFDNEQLSLALFHCQWPGQSTRFRKLLLFYLHQGPAAPRPCRHEDIPHQSGCPTAHCPRNYHISLSLQIAKFSSRCTPHQGHESGRERVKLETNYRTPITVSELQVKSIWLMVVR</sequence>